<keyword evidence="3" id="KW-0813">Transport</keyword>
<accession>A0A7M5X680</accession>
<dbReference type="InterPro" id="IPR011701">
    <property type="entry name" value="MFS"/>
</dbReference>
<evidence type="ECO:0000256" key="7">
    <source>
        <dbReference type="SAM" id="MobiDB-lite"/>
    </source>
</evidence>
<feature type="transmembrane region" description="Helical" evidence="8">
    <location>
        <begin position="444"/>
        <end position="463"/>
    </location>
</feature>
<keyword evidence="6 8" id="KW-0472">Membrane</keyword>
<evidence type="ECO:0000256" key="4">
    <source>
        <dbReference type="ARBA" id="ARBA00022692"/>
    </source>
</evidence>
<evidence type="ECO:0000256" key="1">
    <source>
        <dbReference type="ARBA" id="ARBA00004141"/>
    </source>
</evidence>
<feature type="transmembrane region" description="Helical" evidence="8">
    <location>
        <begin position="340"/>
        <end position="360"/>
    </location>
</feature>
<evidence type="ECO:0000256" key="6">
    <source>
        <dbReference type="ARBA" id="ARBA00023136"/>
    </source>
</evidence>
<evidence type="ECO:0000313" key="10">
    <source>
        <dbReference type="EnsemblMetazoa" id="CLYHEMP018438.1"/>
    </source>
</evidence>
<dbReference type="Proteomes" id="UP000594262">
    <property type="component" value="Unplaced"/>
</dbReference>
<evidence type="ECO:0000256" key="2">
    <source>
        <dbReference type="ARBA" id="ARBA00008335"/>
    </source>
</evidence>
<dbReference type="InterPro" id="IPR005829">
    <property type="entry name" value="Sugar_transporter_CS"/>
</dbReference>
<dbReference type="InterPro" id="IPR005828">
    <property type="entry name" value="MFS_sugar_transport-like"/>
</dbReference>
<dbReference type="OrthoDB" id="3936150at2759"/>
<dbReference type="AlphaFoldDB" id="A0A7M5X680"/>
<dbReference type="PROSITE" id="PS50850">
    <property type="entry name" value="MFS"/>
    <property type="match status" value="1"/>
</dbReference>
<organism evidence="10 11">
    <name type="scientific">Clytia hemisphaerica</name>
    <dbReference type="NCBI Taxonomy" id="252671"/>
    <lineage>
        <taxon>Eukaryota</taxon>
        <taxon>Metazoa</taxon>
        <taxon>Cnidaria</taxon>
        <taxon>Hydrozoa</taxon>
        <taxon>Hydroidolina</taxon>
        <taxon>Leptothecata</taxon>
        <taxon>Obeliida</taxon>
        <taxon>Clytiidae</taxon>
        <taxon>Clytia</taxon>
    </lineage>
</organism>
<dbReference type="EnsemblMetazoa" id="CLYHEMT018438.1">
    <property type="protein sequence ID" value="CLYHEMP018438.1"/>
    <property type="gene ID" value="CLYHEMG018438"/>
</dbReference>
<evidence type="ECO:0000313" key="11">
    <source>
        <dbReference type="Proteomes" id="UP000594262"/>
    </source>
</evidence>
<feature type="transmembrane region" description="Helical" evidence="8">
    <location>
        <begin position="415"/>
        <end position="437"/>
    </location>
</feature>
<dbReference type="PROSITE" id="PS00216">
    <property type="entry name" value="SUGAR_TRANSPORT_1"/>
    <property type="match status" value="1"/>
</dbReference>
<feature type="region of interest" description="Disordered" evidence="7">
    <location>
        <begin position="1"/>
        <end position="37"/>
    </location>
</feature>
<feature type="domain" description="Major facilitator superfamily (MFS) profile" evidence="9">
    <location>
        <begin position="82"/>
        <end position="555"/>
    </location>
</feature>
<evidence type="ECO:0000256" key="8">
    <source>
        <dbReference type="SAM" id="Phobius"/>
    </source>
</evidence>
<feature type="transmembrane region" description="Helical" evidence="8">
    <location>
        <begin position="81"/>
        <end position="106"/>
    </location>
</feature>
<feature type="transmembrane region" description="Helical" evidence="8">
    <location>
        <begin position="209"/>
        <end position="228"/>
    </location>
</feature>
<keyword evidence="4 8" id="KW-0812">Transmembrane</keyword>
<feature type="transmembrane region" description="Helical" evidence="8">
    <location>
        <begin position="179"/>
        <end position="197"/>
    </location>
</feature>
<dbReference type="PANTHER" id="PTHR23511:SF34">
    <property type="entry name" value="SYNAPTIC VESICLE GLYCOPROTEIN 2"/>
    <property type="match status" value="1"/>
</dbReference>
<reference evidence="10" key="1">
    <citation type="submission" date="2021-01" db="UniProtKB">
        <authorList>
            <consortium name="EnsemblMetazoa"/>
        </authorList>
    </citation>
    <scope>IDENTIFICATION</scope>
</reference>
<feature type="transmembrane region" description="Helical" evidence="8">
    <location>
        <begin position="504"/>
        <end position="526"/>
    </location>
</feature>
<comment type="similarity">
    <text evidence="2">Belongs to the major facilitator superfamily.</text>
</comment>
<feature type="transmembrane region" description="Helical" evidence="8">
    <location>
        <begin position="532"/>
        <end position="551"/>
    </location>
</feature>
<dbReference type="Pfam" id="PF07690">
    <property type="entry name" value="MFS_1"/>
    <property type="match status" value="1"/>
</dbReference>
<evidence type="ECO:0000256" key="5">
    <source>
        <dbReference type="ARBA" id="ARBA00022989"/>
    </source>
</evidence>
<feature type="compositionally biased region" description="Polar residues" evidence="7">
    <location>
        <begin position="15"/>
        <end position="25"/>
    </location>
</feature>
<proteinExistence type="inferred from homology"/>
<protein>
    <recommendedName>
        <fullName evidence="9">Major facilitator superfamily (MFS) profile domain-containing protein</fullName>
    </recommendedName>
</protein>
<comment type="subcellular location">
    <subcellularLocation>
        <location evidence="1">Membrane</location>
        <topology evidence="1">Multi-pass membrane protein</topology>
    </subcellularLocation>
</comment>
<feature type="transmembrane region" description="Helical" evidence="8">
    <location>
        <begin position="118"/>
        <end position="135"/>
    </location>
</feature>
<dbReference type="GO" id="GO:0022857">
    <property type="term" value="F:transmembrane transporter activity"/>
    <property type="evidence" value="ECO:0007669"/>
    <property type="project" value="InterPro"/>
</dbReference>
<dbReference type="Pfam" id="PF00083">
    <property type="entry name" value="Sugar_tr"/>
    <property type="match status" value="1"/>
</dbReference>
<name>A0A7M5X680_9CNID</name>
<dbReference type="InterPro" id="IPR036259">
    <property type="entry name" value="MFS_trans_sf"/>
</dbReference>
<feature type="transmembrane region" description="Helical" evidence="8">
    <location>
        <begin position="147"/>
        <end position="173"/>
    </location>
</feature>
<evidence type="ECO:0000256" key="3">
    <source>
        <dbReference type="ARBA" id="ARBA00022448"/>
    </source>
</evidence>
<keyword evidence="11" id="KW-1185">Reference proteome</keyword>
<dbReference type="PANTHER" id="PTHR23511">
    <property type="entry name" value="SYNAPTIC VESICLE GLYCOPROTEIN 2"/>
    <property type="match status" value="1"/>
</dbReference>
<dbReference type="GO" id="GO:0016020">
    <property type="term" value="C:membrane"/>
    <property type="evidence" value="ECO:0007669"/>
    <property type="project" value="UniProtKB-SubCell"/>
</dbReference>
<dbReference type="InterPro" id="IPR020846">
    <property type="entry name" value="MFS_dom"/>
</dbReference>
<dbReference type="Gene3D" id="1.20.1250.20">
    <property type="entry name" value="MFS general substrate transporter like domains"/>
    <property type="match status" value="1"/>
</dbReference>
<sequence length="560" mass="62565">RHINEKHTAGKMNNEETSILQNQSESESETSDDFLNTNQNSSQFDVDDIGEFVHDHGIASSMVVEYEKVIEACGYGWFQRILLLVCGWAFVSDSIEIQVVSFVIPAACDLGMTSSEKGWLNGIIFVGMMIGGYAFGGAADIKGRRLVLIYSLAINGIFGLLSSFASTFTWFIVFRWASGIGVGAALPVLFSYFAEFISRDIRGPMIEMLASFLLLGNIMTAGGAWSIIPYKTFWFAGSSIRSWRIFVALFSLPALSSAVLFVFMPESPKFLVRMGRIDEAKKVFQRIWKTNHRNKKDLPPLIQNMSFYDEIKGNSINISMHKVFSSTMELFGKYRRKSTLSLLIIWFTMAFAYYGLWMWLPEIYNRMESYQVSVCQTPIHMKISGLKFTRRSNDTFNDTISPCQIEDFSPTNNDVFLKTFLIAISNIPGALLTIFAIDKVGRRNLLASSMSCSGLSVLFFLLVRNDIEMMSMSCVFSGLSVVSWNVLNAIALENYPTHLRSTAFGLQTSVGRIASILGNIVFGLLVDVQCTVPLILVTISFIIGGIASFLVPKTDYNLLS</sequence>
<keyword evidence="5 8" id="KW-1133">Transmembrane helix</keyword>
<dbReference type="SUPFAM" id="SSF103473">
    <property type="entry name" value="MFS general substrate transporter"/>
    <property type="match status" value="1"/>
</dbReference>
<feature type="transmembrane region" description="Helical" evidence="8">
    <location>
        <begin position="243"/>
        <end position="264"/>
    </location>
</feature>
<evidence type="ECO:0000259" key="9">
    <source>
        <dbReference type="PROSITE" id="PS50850"/>
    </source>
</evidence>